<dbReference type="OrthoDB" id="109589at2"/>
<dbReference type="InterPro" id="IPR036291">
    <property type="entry name" value="NAD(P)-bd_dom_sf"/>
</dbReference>
<dbReference type="InterPro" id="IPR002347">
    <property type="entry name" value="SDR_fam"/>
</dbReference>
<dbReference type="PANTHER" id="PTHR24320">
    <property type="entry name" value="RETINOL DEHYDROGENASE"/>
    <property type="match status" value="1"/>
</dbReference>
<gene>
    <name evidence="4" type="ORF">DEM27_28230</name>
</gene>
<dbReference type="GO" id="GO:0016491">
    <property type="term" value="F:oxidoreductase activity"/>
    <property type="evidence" value="ECO:0007669"/>
    <property type="project" value="UniProtKB-KW"/>
</dbReference>
<proteinExistence type="inferred from homology"/>
<dbReference type="FunFam" id="3.40.50.720:FF:000594">
    <property type="entry name" value="Short-chain oxidoreductase"/>
    <property type="match status" value="1"/>
</dbReference>
<dbReference type="PANTHER" id="PTHR24320:SF148">
    <property type="entry name" value="NAD(P)-BINDING ROSSMANN-FOLD SUPERFAMILY PROTEIN"/>
    <property type="match status" value="1"/>
</dbReference>
<name>A0A2U2DI65_9HYPH</name>
<dbReference type="RefSeq" id="WP_109461589.1">
    <property type="nucleotide sequence ID" value="NZ_QFBC01000019.1"/>
</dbReference>
<accession>A0A2U2DI65</accession>
<evidence type="ECO:0000313" key="4">
    <source>
        <dbReference type="EMBL" id="PWE52974.1"/>
    </source>
</evidence>
<dbReference type="AlphaFoldDB" id="A0A2U2DI65"/>
<comment type="caution">
    <text evidence="4">The sequence shown here is derived from an EMBL/GenBank/DDBJ whole genome shotgun (WGS) entry which is preliminary data.</text>
</comment>
<dbReference type="SUPFAM" id="SSF51735">
    <property type="entry name" value="NAD(P)-binding Rossmann-fold domains"/>
    <property type="match status" value="1"/>
</dbReference>
<dbReference type="Pfam" id="PF00106">
    <property type="entry name" value="adh_short"/>
    <property type="match status" value="1"/>
</dbReference>
<keyword evidence="2" id="KW-0560">Oxidoreductase</keyword>
<dbReference type="EMBL" id="QFBC01000019">
    <property type="protein sequence ID" value="PWE52974.1"/>
    <property type="molecule type" value="Genomic_DNA"/>
</dbReference>
<protein>
    <recommendedName>
        <fullName evidence="3">Probable oxidoreductase</fullName>
    </recommendedName>
</protein>
<dbReference type="NCBIfam" id="NF004845">
    <property type="entry name" value="PRK06196.1"/>
    <property type="match status" value="1"/>
</dbReference>
<dbReference type="PRINTS" id="PR00081">
    <property type="entry name" value="GDHRDH"/>
</dbReference>
<evidence type="ECO:0000313" key="5">
    <source>
        <dbReference type="Proteomes" id="UP000245252"/>
    </source>
</evidence>
<dbReference type="Proteomes" id="UP000245252">
    <property type="component" value="Unassembled WGS sequence"/>
</dbReference>
<sequence length="325" mass="34571">MSEQKPIGSRFSASSTAREVTEGIALSGKTAIVTGGYSGLGVETTRALAGAGARVIVPARNREKAERTLAGIDNVVIEAMDLADPASVAAFVDRIVAAGMPISILVNSAGIMATPLARDEAGHESQFATNHLGHFRLVAGLWPVLVKAGNARVISVSSRGHQIGPVDFDDIDFRTRPYDKWQAYGQAKTANALFALELDRLGAALGVRAFSLHPGVILTDLARHLSEDEINSFDVYDENGNRRVDPARDLKTPEQGAATSVWAATRPELDGIGGVYCEDCEVALPQTETDGTRGVAPWAMDPQAAERLWLLSEQLTGLSVGDRRG</sequence>
<keyword evidence="5" id="KW-1185">Reference proteome</keyword>
<reference evidence="4 5" key="1">
    <citation type="submission" date="2018-05" db="EMBL/GenBank/DDBJ databases">
        <title>The draft genome of strain NS-104.</title>
        <authorList>
            <person name="Hang P."/>
            <person name="Jiang J."/>
        </authorList>
    </citation>
    <scope>NUCLEOTIDE SEQUENCE [LARGE SCALE GENOMIC DNA]</scope>
    <source>
        <strain evidence="4 5">NS-104</strain>
    </source>
</reference>
<evidence type="ECO:0000256" key="2">
    <source>
        <dbReference type="ARBA" id="ARBA00023002"/>
    </source>
</evidence>
<dbReference type="Gene3D" id="3.40.50.720">
    <property type="entry name" value="NAD(P)-binding Rossmann-like Domain"/>
    <property type="match status" value="1"/>
</dbReference>
<evidence type="ECO:0000256" key="1">
    <source>
        <dbReference type="ARBA" id="ARBA00006484"/>
    </source>
</evidence>
<evidence type="ECO:0000256" key="3">
    <source>
        <dbReference type="ARBA" id="ARBA00071493"/>
    </source>
</evidence>
<comment type="similarity">
    <text evidence="1">Belongs to the short-chain dehydrogenases/reductases (SDR) family.</text>
</comment>
<organism evidence="4 5">
    <name type="scientific">Metarhizobium album</name>
    <dbReference type="NCBI Taxonomy" id="2182425"/>
    <lineage>
        <taxon>Bacteria</taxon>
        <taxon>Pseudomonadati</taxon>
        <taxon>Pseudomonadota</taxon>
        <taxon>Alphaproteobacteria</taxon>
        <taxon>Hyphomicrobiales</taxon>
        <taxon>Rhizobiaceae</taxon>
        <taxon>Metarhizobium</taxon>
    </lineage>
</organism>